<keyword evidence="1" id="KW-0472">Membrane</keyword>
<sequence length="27" mass="2944">MVTESYYWIVGIGLIIILGLCITVCGL</sequence>
<dbReference type="AlphaFoldDB" id="A0A382TTW8"/>
<name>A0A382TTW8_9ZZZZ</name>
<evidence type="ECO:0000313" key="2">
    <source>
        <dbReference type="EMBL" id="SVD25496.1"/>
    </source>
</evidence>
<keyword evidence="1" id="KW-0812">Transmembrane</keyword>
<keyword evidence="1" id="KW-1133">Transmembrane helix</keyword>
<feature type="transmembrane region" description="Helical" evidence="1">
    <location>
        <begin position="6"/>
        <end position="26"/>
    </location>
</feature>
<evidence type="ECO:0000256" key="1">
    <source>
        <dbReference type="SAM" id="Phobius"/>
    </source>
</evidence>
<organism evidence="2">
    <name type="scientific">marine metagenome</name>
    <dbReference type="NCBI Taxonomy" id="408172"/>
    <lineage>
        <taxon>unclassified sequences</taxon>
        <taxon>metagenomes</taxon>
        <taxon>ecological metagenomes</taxon>
    </lineage>
</organism>
<protein>
    <submittedName>
        <fullName evidence="2">Uncharacterized protein</fullName>
    </submittedName>
</protein>
<gene>
    <name evidence="2" type="ORF">METZ01_LOCUS378350</name>
</gene>
<dbReference type="EMBL" id="UINC01139134">
    <property type="protein sequence ID" value="SVD25496.1"/>
    <property type="molecule type" value="Genomic_DNA"/>
</dbReference>
<accession>A0A382TTW8</accession>
<reference evidence="2" key="1">
    <citation type="submission" date="2018-05" db="EMBL/GenBank/DDBJ databases">
        <authorList>
            <person name="Lanie J.A."/>
            <person name="Ng W.-L."/>
            <person name="Kazmierczak K.M."/>
            <person name="Andrzejewski T.M."/>
            <person name="Davidsen T.M."/>
            <person name="Wayne K.J."/>
            <person name="Tettelin H."/>
            <person name="Glass J.I."/>
            <person name="Rusch D."/>
            <person name="Podicherti R."/>
            <person name="Tsui H.-C.T."/>
            <person name="Winkler M.E."/>
        </authorList>
    </citation>
    <scope>NUCLEOTIDE SEQUENCE</scope>
</reference>
<proteinExistence type="predicted"/>